<dbReference type="NCBIfam" id="TIGR02302">
    <property type="entry name" value="aProt_lowcomp"/>
    <property type="match status" value="1"/>
</dbReference>
<accession>A0A8J7S8W4</accession>
<feature type="region of interest" description="Disordered" evidence="2">
    <location>
        <begin position="1"/>
        <end position="23"/>
    </location>
</feature>
<dbReference type="RefSeq" id="WP_210683608.1">
    <property type="nucleotide sequence ID" value="NZ_JAGMWN010000014.1"/>
</dbReference>
<feature type="region of interest" description="Disordered" evidence="2">
    <location>
        <begin position="749"/>
        <end position="775"/>
    </location>
</feature>
<keyword evidence="3" id="KW-1133">Transmembrane helix</keyword>
<dbReference type="Proteomes" id="UP000672602">
    <property type="component" value="Unassembled WGS sequence"/>
</dbReference>
<protein>
    <submittedName>
        <fullName evidence="4">TIGR02302 family protein</fullName>
    </submittedName>
</protein>
<feature type="transmembrane region" description="Helical" evidence="3">
    <location>
        <begin position="73"/>
        <end position="91"/>
    </location>
</feature>
<keyword evidence="3" id="KW-0812">Transmembrane</keyword>
<feature type="compositionally biased region" description="Low complexity" evidence="2">
    <location>
        <begin position="241"/>
        <end position="259"/>
    </location>
</feature>
<feature type="transmembrane region" description="Helical" evidence="3">
    <location>
        <begin position="48"/>
        <end position="67"/>
    </location>
</feature>
<keyword evidence="3" id="KW-0472">Membrane</keyword>
<proteinExistence type="predicted"/>
<keyword evidence="5" id="KW-1185">Reference proteome</keyword>
<dbReference type="AlphaFoldDB" id="A0A8J7S8W4"/>
<evidence type="ECO:0000256" key="3">
    <source>
        <dbReference type="SAM" id="Phobius"/>
    </source>
</evidence>
<feature type="coiled-coil region" evidence="1">
    <location>
        <begin position="533"/>
        <end position="584"/>
    </location>
</feature>
<dbReference type="Pfam" id="PF13779">
    <property type="entry name" value="DUF4175"/>
    <property type="match status" value="1"/>
</dbReference>
<feature type="compositionally biased region" description="Basic and acidic residues" evidence="2">
    <location>
        <begin position="844"/>
        <end position="865"/>
    </location>
</feature>
<organism evidence="4 5">
    <name type="scientific">Marivibrio halodurans</name>
    <dbReference type="NCBI Taxonomy" id="2039722"/>
    <lineage>
        <taxon>Bacteria</taxon>
        <taxon>Pseudomonadati</taxon>
        <taxon>Pseudomonadota</taxon>
        <taxon>Alphaproteobacteria</taxon>
        <taxon>Rhodospirillales</taxon>
        <taxon>Rhodospirillaceae</taxon>
        <taxon>Marivibrio</taxon>
    </lineage>
</organism>
<feature type="region of interest" description="Disordered" evidence="2">
    <location>
        <begin position="237"/>
        <end position="259"/>
    </location>
</feature>
<name>A0A8J7S8W4_9PROT</name>
<feature type="compositionally biased region" description="Basic and acidic residues" evidence="2">
    <location>
        <begin position="754"/>
        <end position="770"/>
    </location>
</feature>
<feature type="region of interest" description="Disordered" evidence="2">
    <location>
        <begin position="680"/>
        <end position="720"/>
    </location>
</feature>
<feature type="region of interest" description="Disordered" evidence="2">
    <location>
        <begin position="801"/>
        <end position="865"/>
    </location>
</feature>
<evidence type="ECO:0000313" key="4">
    <source>
        <dbReference type="EMBL" id="MBP5859014.1"/>
    </source>
</evidence>
<evidence type="ECO:0000256" key="2">
    <source>
        <dbReference type="SAM" id="MobiDB-lite"/>
    </source>
</evidence>
<gene>
    <name evidence="4" type="ORF">KAJ83_18485</name>
</gene>
<reference evidence="4" key="1">
    <citation type="submission" date="2021-04" db="EMBL/GenBank/DDBJ databases">
        <authorList>
            <person name="Zhang D.-C."/>
        </authorList>
    </citation>
    <scope>NUCLEOTIDE SEQUENCE</scope>
    <source>
        <strain evidence="4">CGMCC 1.15697</strain>
    </source>
</reference>
<dbReference type="InterPro" id="IPR012683">
    <property type="entry name" value="CHP02302_TM"/>
</dbReference>
<keyword evidence="1" id="KW-0175">Coiled coil</keyword>
<evidence type="ECO:0000313" key="5">
    <source>
        <dbReference type="Proteomes" id="UP000672602"/>
    </source>
</evidence>
<sequence length="878" mass="96042">MIDARNRGDGSGPTREAPDARPPGSGAMAWRLGLSWAALLLERAWREAWAPVAVTALFLAVAVSGALPLLGGWAHGAVLAGFALAFLLLLVRALRRIAPPTAADARRRLERVNHLDDRPLETLADRPSDPSPQALALWRRHRRRAAARIAALRVGAPSPRVADRDPRALRLVAFVALGGAFLASGSQGGARFLQALSPAFSDPAAVARVAVDAWIAPPDYTGLAPIFLDRDGVRERRDGDAANGARQAEAAANGPAAEPETIAAPVGSRLSIQVATPPEEPVLTAPDGTSVSFERFGPDARRLETAITTGGLYRLEIAGRTVARWRVAAVPDQPPVIEMPESPRATPQLSLRISYAARDDYGVEKARARLTRVDGPQDDAEAITLDLPAPGAARNGDALSSYRDLTAHPWAGGEVRMVLQAEDAIGQTGESEPLTLTLPQRVFQHPVARAIVDFRRQLAWDPVGHREAVRDGLDTLAWQTEHYGGDPTVFLSLGSAVRRLELDRQGRQPSPAAIAGLLRQLWETALYLEDGGTSLALERLRAAERALQEALERGAEMDELERLMDELQQAMNDYMQAMAEQLRDQQRNGEEMPTLDPENQANTVRPQDLNQMMDQIREMMRNGMKDAAQQMLSQLQQMMENMRAGVMPQMSPDAREAMDMMKDLQDIMRGQQELMDRTFNESNRNGQGRSGEGMGTQPGETDRARRDGSNGMNGDVPSPDAALQEALRRQLGDVMRRFGEMMGDIPQPFGNAEGEMRQSGEALRQGRPDRAVGPQGRAMDQLQSAAEAARNAFMERFTQQNGVGQQMPGEGGAESTDPFGREPSDSFRGAADGNVRVPSGSEMQRSREIRDELRRRSGDRSRPGFELDYYDRLLDQFR</sequence>
<evidence type="ECO:0000256" key="1">
    <source>
        <dbReference type="SAM" id="Coils"/>
    </source>
</evidence>
<dbReference type="EMBL" id="JAGMWN010000014">
    <property type="protein sequence ID" value="MBP5859014.1"/>
    <property type="molecule type" value="Genomic_DNA"/>
</dbReference>
<feature type="transmembrane region" description="Helical" evidence="3">
    <location>
        <begin position="168"/>
        <end position="186"/>
    </location>
</feature>
<comment type="caution">
    <text evidence="4">The sequence shown here is derived from an EMBL/GenBank/DDBJ whole genome shotgun (WGS) entry which is preliminary data.</text>
</comment>